<comment type="caution">
    <text evidence="1">The sequence shown here is derived from an EMBL/GenBank/DDBJ whole genome shotgun (WGS) entry which is preliminary data.</text>
</comment>
<dbReference type="EMBL" id="LCEJ01000045">
    <property type="protein sequence ID" value="KKS69778.1"/>
    <property type="molecule type" value="Genomic_DNA"/>
</dbReference>
<accession>A0A0G1E5C6</accession>
<organism evidence="1 2">
    <name type="scientific">Candidatus Daviesbacteria bacterium GW2011_GWA2_42_7</name>
    <dbReference type="NCBI Taxonomy" id="1618425"/>
    <lineage>
        <taxon>Bacteria</taxon>
        <taxon>Candidatus Daviesiibacteriota</taxon>
    </lineage>
</organism>
<evidence type="ECO:0000313" key="1">
    <source>
        <dbReference type="EMBL" id="KKS69778.1"/>
    </source>
</evidence>
<gene>
    <name evidence="1" type="ORF">UV41_C0045G0002</name>
</gene>
<reference evidence="1 2" key="1">
    <citation type="journal article" date="2015" name="Nature">
        <title>rRNA introns, odd ribosomes, and small enigmatic genomes across a large radiation of phyla.</title>
        <authorList>
            <person name="Brown C.T."/>
            <person name="Hug L.A."/>
            <person name="Thomas B.C."/>
            <person name="Sharon I."/>
            <person name="Castelle C.J."/>
            <person name="Singh A."/>
            <person name="Wilkins M.J."/>
            <person name="Williams K.H."/>
            <person name="Banfield J.F."/>
        </authorList>
    </citation>
    <scope>NUCLEOTIDE SEQUENCE [LARGE SCALE GENOMIC DNA]</scope>
</reference>
<dbReference type="Proteomes" id="UP000034785">
    <property type="component" value="Unassembled WGS sequence"/>
</dbReference>
<dbReference type="AlphaFoldDB" id="A0A0G1E5C6"/>
<evidence type="ECO:0000313" key="2">
    <source>
        <dbReference type="Proteomes" id="UP000034785"/>
    </source>
</evidence>
<protein>
    <submittedName>
        <fullName evidence="1">Uncharacterized protein</fullName>
    </submittedName>
</protein>
<sequence>MKKLTAYGLLLTAIIITYHILLITPSYAASASSPSQTREEQSISNFKQGLLPEELRSEKRLQEQSALDQVFNALKNIPGFFLKIFKEEPLKKGTFLAESEDMHQSSFPPEIKPKSEDNHLFDFNWLGDQFKGLLGSSAGLYGADLPKFDKSLEKVSDYEKGYEQANFPEGINPITGQ</sequence>
<name>A0A0G1E5C6_9BACT</name>
<proteinExistence type="predicted"/>